<feature type="domain" description="Helix-turn-helix" evidence="1">
    <location>
        <begin position="10"/>
        <end position="55"/>
    </location>
</feature>
<protein>
    <submittedName>
        <fullName evidence="2">Flagellar biosynthesis protein FlhA</fullName>
    </submittedName>
</protein>
<dbReference type="Gene3D" id="1.10.10.60">
    <property type="entry name" value="Homeodomain-like"/>
    <property type="match status" value="1"/>
</dbReference>
<dbReference type="Pfam" id="PF12728">
    <property type="entry name" value="HTH_17"/>
    <property type="match status" value="1"/>
</dbReference>
<evidence type="ECO:0000313" key="3">
    <source>
        <dbReference type="Proteomes" id="UP000196317"/>
    </source>
</evidence>
<dbReference type="RefSeq" id="WP_087583607.1">
    <property type="nucleotide sequence ID" value="NZ_CABPTY010000009.1"/>
</dbReference>
<reference evidence="2 3" key="1">
    <citation type="submission" date="2017-04" db="EMBL/GenBank/DDBJ databases">
        <title>Complete genome of Campylobacter concisus ATCC 33237T and draft genomes for an additional eight well characterized C. concisus strains.</title>
        <authorList>
            <person name="Cornelius A.J."/>
            <person name="Miller W.G."/>
            <person name="Lastovica A.J."/>
            <person name="On S.L."/>
            <person name="French N.P."/>
            <person name="Vandenberg O."/>
            <person name="Biggs P.J."/>
        </authorList>
    </citation>
    <scope>NUCLEOTIDE SEQUENCE [LARGE SCALE GENOMIC DNA]</scope>
    <source>
        <strain evidence="2 3">CCUG 19995</strain>
    </source>
</reference>
<dbReference type="Proteomes" id="UP000196317">
    <property type="component" value="Unassembled WGS sequence"/>
</dbReference>
<keyword evidence="2" id="KW-0966">Cell projection</keyword>
<dbReference type="InterPro" id="IPR041657">
    <property type="entry name" value="HTH_17"/>
</dbReference>
<dbReference type="InterPro" id="IPR009061">
    <property type="entry name" value="DNA-bd_dom_put_sf"/>
</dbReference>
<name>A0A1Y5MHZ9_9BACT</name>
<proteinExistence type="predicted"/>
<evidence type="ECO:0000313" key="2">
    <source>
        <dbReference type="EMBL" id="OUT07024.1"/>
    </source>
</evidence>
<gene>
    <name evidence="2" type="ORF">B9N65_08655</name>
</gene>
<dbReference type="AlphaFoldDB" id="A0A1Y5MHZ9"/>
<evidence type="ECO:0000259" key="1">
    <source>
        <dbReference type="Pfam" id="PF12728"/>
    </source>
</evidence>
<dbReference type="SUPFAM" id="SSF46955">
    <property type="entry name" value="Putative DNA-binding domain"/>
    <property type="match status" value="1"/>
</dbReference>
<dbReference type="EMBL" id="NDYN01000008">
    <property type="protein sequence ID" value="OUT07024.1"/>
    <property type="molecule type" value="Genomic_DNA"/>
</dbReference>
<comment type="caution">
    <text evidence="2">The sequence shown here is derived from an EMBL/GenBank/DDBJ whole genome shotgun (WGS) entry which is preliminary data.</text>
</comment>
<sequence>MTPTQHLFNKKEAAEFLGIGLSTLYRYQKMDDFPKPIIYTNQTIRFKRDDLEAFMYKKQGGATPEQGGER</sequence>
<keyword evidence="2" id="KW-0282">Flagellum</keyword>
<accession>A0A1Y5MHZ9</accession>
<organism evidence="2 3">
    <name type="scientific">Campylobacter concisus</name>
    <dbReference type="NCBI Taxonomy" id="199"/>
    <lineage>
        <taxon>Bacteria</taxon>
        <taxon>Pseudomonadati</taxon>
        <taxon>Campylobacterota</taxon>
        <taxon>Epsilonproteobacteria</taxon>
        <taxon>Campylobacterales</taxon>
        <taxon>Campylobacteraceae</taxon>
        <taxon>Campylobacter</taxon>
    </lineage>
</organism>
<keyword evidence="2" id="KW-0969">Cilium</keyword>